<feature type="transmembrane region" description="Helical" evidence="9">
    <location>
        <begin position="39"/>
        <end position="57"/>
    </location>
</feature>
<dbReference type="GO" id="GO:0055085">
    <property type="term" value="P:transmembrane transport"/>
    <property type="evidence" value="ECO:0007669"/>
    <property type="project" value="TreeGrafter"/>
</dbReference>
<sequence>MDRDVPYGIRLGAAWSWRLIVIAVVAYGVFLVLGYFSEITVPIAIAVLITALAVPAVDALERLRVPRLAGALAVVLGGIALVAGMLTLIGQQVATQFDDLRDQLIVGIDEIQDWARTGPLGLSDDQLSGWLDDVTQALQDAGSTDLVSRVTAVGTTVTHFVAGLFIALFATYFFLYQGKRIWGWVTRLVPQAARERVDSSGRVAWTTLTGFVRATVLVALVDAIGIALVAVVLNVPLALAIATLVFLGAFIPIIGAFLSGLVAVMVALVAQGPWVAVLMLIGVIAVQQLESHVLQPFLMGAFVAVHPLAIIAAIAAGATLAGIVGALLAVPTVACVNSVVRHLAPGWAAYRQPHGPPGSGAPPAADSDSPLADSPGPADRGDRPGGGRTPEADHDGRRDQPDEENP</sequence>
<keyword evidence="4" id="KW-1003">Cell membrane</keyword>
<dbReference type="Proteomes" id="UP000230842">
    <property type="component" value="Unassembled WGS sequence"/>
</dbReference>
<dbReference type="PANTHER" id="PTHR21716:SF53">
    <property type="entry name" value="PERMEASE PERM-RELATED"/>
    <property type="match status" value="1"/>
</dbReference>
<keyword evidence="7 9" id="KW-0472">Membrane</keyword>
<dbReference type="GO" id="GO:0005886">
    <property type="term" value="C:plasma membrane"/>
    <property type="evidence" value="ECO:0007669"/>
    <property type="project" value="UniProtKB-SubCell"/>
</dbReference>
<keyword evidence="5 9" id="KW-0812">Transmembrane</keyword>
<proteinExistence type="inferred from homology"/>
<feature type="transmembrane region" description="Helical" evidence="9">
    <location>
        <begin position="12"/>
        <end position="33"/>
    </location>
</feature>
<keyword evidence="6 9" id="KW-1133">Transmembrane helix</keyword>
<dbReference type="EMBL" id="PGEZ01000001">
    <property type="protein sequence ID" value="PJJ56809.1"/>
    <property type="molecule type" value="Genomic_DNA"/>
</dbReference>
<evidence type="ECO:0000256" key="8">
    <source>
        <dbReference type="SAM" id="MobiDB-lite"/>
    </source>
</evidence>
<feature type="region of interest" description="Disordered" evidence="8">
    <location>
        <begin position="351"/>
        <end position="406"/>
    </location>
</feature>
<feature type="transmembrane region" description="Helical" evidence="9">
    <location>
        <begin position="265"/>
        <end position="285"/>
    </location>
</feature>
<evidence type="ECO:0000256" key="5">
    <source>
        <dbReference type="ARBA" id="ARBA00022692"/>
    </source>
</evidence>
<dbReference type="InterPro" id="IPR002549">
    <property type="entry name" value="AI-2E-like"/>
</dbReference>
<evidence type="ECO:0000256" key="3">
    <source>
        <dbReference type="ARBA" id="ARBA00022448"/>
    </source>
</evidence>
<feature type="transmembrane region" description="Helical" evidence="9">
    <location>
        <begin position="237"/>
        <end position="258"/>
    </location>
</feature>
<evidence type="ECO:0000256" key="4">
    <source>
        <dbReference type="ARBA" id="ARBA00022475"/>
    </source>
</evidence>
<organism evidence="10 11">
    <name type="scientific">Mumia flava</name>
    <dbReference type="NCBI Taxonomy" id="1348852"/>
    <lineage>
        <taxon>Bacteria</taxon>
        <taxon>Bacillati</taxon>
        <taxon>Actinomycetota</taxon>
        <taxon>Actinomycetes</taxon>
        <taxon>Propionibacteriales</taxon>
        <taxon>Nocardioidaceae</taxon>
        <taxon>Mumia</taxon>
    </lineage>
</organism>
<accession>A0A2M9BFT9</accession>
<comment type="subcellular location">
    <subcellularLocation>
        <location evidence="1">Cell membrane</location>
        <topology evidence="1">Multi-pass membrane protein</topology>
    </subcellularLocation>
</comment>
<evidence type="ECO:0000313" key="10">
    <source>
        <dbReference type="EMBL" id="PJJ56809.1"/>
    </source>
</evidence>
<comment type="similarity">
    <text evidence="2">Belongs to the autoinducer-2 exporter (AI-2E) (TC 2.A.86) family.</text>
</comment>
<feature type="compositionally biased region" description="Basic and acidic residues" evidence="8">
    <location>
        <begin position="379"/>
        <end position="400"/>
    </location>
</feature>
<feature type="compositionally biased region" description="Low complexity" evidence="8">
    <location>
        <begin position="361"/>
        <end position="378"/>
    </location>
</feature>
<evidence type="ECO:0000256" key="1">
    <source>
        <dbReference type="ARBA" id="ARBA00004651"/>
    </source>
</evidence>
<protein>
    <submittedName>
        <fullName evidence="10">Putative PurR-regulated permease PerM</fullName>
    </submittedName>
</protein>
<name>A0A2M9BFT9_9ACTN</name>
<feature type="transmembrane region" description="Helical" evidence="9">
    <location>
        <begin position="69"/>
        <end position="90"/>
    </location>
</feature>
<reference evidence="10 11" key="1">
    <citation type="submission" date="2017-11" db="EMBL/GenBank/DDBJ databases">
        <title>Genomic Encyclopedia of Archaeal and Bacterial Type Strains, Phase II (KMG-II): From Individual Species to Whole Genera.</title>
        <authorList>
            <person name="Goeker M."/>
        </authorList>
    </citation>
    <scope>NUCLEOTIDE SEQUENCE [LARGE SCALE GENOMIC DNA]</scope>
    <source>
        <strain evidence="10 11">DSM 27763</strain>
    </source>
</reference>
<dbReference type="OrthoDB" id="9784366at2"/>
<feature type="transmembrane region" description="Helical" evidence="9">
    <location>
        <begin position="297"/>
        <end position="330"/>
    </location>
</feature>
<gene>
    <name evidence="10" type="ORF">CLV56_1022</name>
</gene>
<feature type="transmembrane region" description="Helical" evidence="9">
    <location>
        <begin position="157"/>
        <end position="175"/>
    </location>
</feature>
<keyword evidence="3" id="KW-0813">Transport</keyword>
<feature type="transmembrane region" description="Helical" evidence="9">
    <location>
        <begin position="211"/>
        <end position="231"/>
    </location>
</feature>
<evidence type="ECO:0000256" key="7">
    <source>
        <dbReference type="ARBA" id="ARBA00023136"/>
    </source>
</evidence>
<keyword evidence="11" id="KW-1185">Reference proteome</keyword>
<dbReference type="PANTHER" id="PTHR21716">
    <property type="entry name" value="TRANSMEMBRANE PROTEIN"/>
    <property type="match status" value="1"/>
</dbReference>
<evidence type="ECO:0000256" key="2">
    <source>
        <dbReference type="ARBA" id="ARBA00009773"/>
    </source>
</evidence>
<evidence type="ECO:0000313" key="11">
    <source>
        <dbReference type="Proteomes" id="UP000230842"/>
    </source>
</evidence>
<evidence type="ECO:0000256" key="9">
    <source>
        <dbReference type="SAM" id="Phobius"/>
    </source>
</evidence>
<dbReference type="Pfam" id="PF01594">
    <property type="entry name" value="AI-2E_transport"/>
    <property type="match status" value="1"/>
</dbReference>
<comment type="caution">
    <text evidence="10">The sequence shown here is derived from an EMBL/GenBank/DDBJ whole genome shotgun (WGS) entry which is preliminary data.</text>
</comment>
<dbReference type="AlphaFoldDB" id="A0A2M9BFT9"/>
<evidence type="ECO:0000256" key="6">
    <source>
        <dbReference type="ARBA" id="ARBA00022989"/>
    </source>
</evidence>